<reference evidence="1" key="1">
    <citation type="submission" date="2023-10" db="EMBL/GenBank/DDBJ databases">
        <authorList>
            <person name="Rodriguez Cubillos JULIANA M."/>
            <person name="De Vega J."/>
        </authorList>
    </citation>
    <scope>NUCLEOTIDE SEQUENCE</scope>
</reference>
<organism evidence="1 2">
    <name type="scientific">Trifolium pratense</name>
    <name type="common">Red clover</name>
    <dbReference type="NCBI Taxonomy" id="57577"/>
    <lineage>
        <taxon>Eukaryota</taxon>
        <taxon>Viridiplantae</taxon>
        <taxon>Streptophyta</taxon>
        <taxon>Embryophyta</taxon>
        <taxon>Tracheophyta</taxon>
        <taxon>Spermatophyta</taxon>
        <taxon>Magnoliopsida</taxon>
        <taxon>eudicotyledons</taxon>
        <taxon>Gunneridae</taxon>
        <taxon>Pentapetalae</taxon>
        <taxon>rosids</taxon>
        <taxon>fabids</taxon>
        <taxon>Fabales</taxon>
        <taxon>Fabaceae</taxon>
        <taxon>Papilionoideae</taxon>
        <taxon>50 kb inversion clade</taxon>
        <taxon>NPAAA clade</taxon>
        <taxon>Hologalegina</taxon>
        <taxon>IRL clade</taxon>
        <taxon>Trifolieae</taxon>
        <taxon>Trifolium</taxon>
    </lineage>
</organism>
<dbReference type="Proteomes" id="UP001177021">
    <property type="component" value="Unassembled WGS sequence"/>
</dbReference>
<accession>A0ACB0L2E2</accession>
<name>A0ACB0L2E2_TRIPR</name>
<evidence type="ECO:0000313" key="1">
    <source>
        <dbReference type="EMBL" id="CAJ2661577.1"/>
    </source>
</evidence>
<sequence length="528" mass="58960">MELIYIVAELVISNDDLKQLCLYEIDKNLRQNGKLLENFSCMPKLDLPDHVPFNNILLANEVSYDSEEMLILHQNCFASLNTEQLSAYEEIVNSVNNNLGVMFFIDGYEGTGKTYIWNTLSFRFRSESKIVLNVASSGMAALLLPGGRTAHSQFGLPLVLNEESCCSIEKKTDKSELLIAASLTIWDEAPMILRWGIEAFERTLRDIIEETVVGASDKPFGGKTIVFGGDFRQILPVIPKGGRGEVVHACINSSLLWRRCGVLRLTQNMRLQFSLDTTENNLVKDFAKWVLNVGDGKLGQSEDVEALIDIPDDICVKNSTNHVSDIVDIIYPNLLKELSNLNFFQDRAILCPTLEIVEKVNDHVMSLIPSDYKEYLSCDTVIKCDQELGIDHRWITPEFLNDIKCSGLPNHSLKLKIGVPVMLLRNIDIASGLCNGTRLIVVELGIHVIGAKFVDKSGITEKVYIPRMSLIPSGANVSISFERLQFPLCFCFAMTINKSQGQTLSAVGLYLPRSVFSHGQLYVALSRV</sequence>
<keyword evidence="2" id="KW-1185">Reference proteome</keyword>
<evidence type="ECO:0000313" key="2">
    <source>
        <dbReference type="Proteomes" id="UP001177021"/>
    </source>
</evidence>
<dbReference type="EMBL" id="CASHSV030000409">
    <property type="protein sequence ID" value="CAJ2661577.1"/>
    <property type="molecule type" value="Genomic_DNA"/>
</dbReference>
<gene>
    <name evidence="1" type="ORF">MILVUS5_LOCUS27268</name>
</gene>
<protein>
    <submittedName>
        <fullName evidence="1">Uncharacterized protein</fullName>
    </submittedName>
</protein>
<proteinExistence type="predicted"/>
<comment type="caution">
    <text evidence="1">The sequence shown here is derived from an EMBL/GenBank/DDBJ whole genome shotgun (WGS) entry which is preliminary data.</text>
</comment>